<keyword evidence="6 8" id="KW-1133">Transmembrane helix</keyword>
<keyword evidence="7 8" id="KW-0472">Membrane</keyword>
<keyword evidence="11" id="KW-1185">Reference proteome</keyword>
<comment type="subcellular location">
    <subcellularLocation>
        <location evidence="1 8">Cell membrane</location>
        <topology evidence="1 8">Multi-pass membrane protein</topology>
    </subcellularLocation>
</comment>
<evidence type="ECO:0000256" key="6">
    <source>
        <dbReference type="ARBA" id="ARBA00022989"/>
    </source>
</evidence>
<evidence type="ECO:0000256" key="3">
    <source>
        <dbReference type="ARBA" id="ARBA00022448"/>
    </source>
</evidence>
<dbReference type="InterPro" id="IPR035906">
    <property type="entry name" value="MetI-like_sf"/>
</dbReference>
<evidence type="ECO:0000313" key="10">
    <source>
        <dbReference type="EMBL" id="GGO30790.1"/>
    </source>
</evidence>
<dbReference type="InterPro" id="IPR000515">
    <property type="entry name" value="MetI-like"/>
</dbReference>
<keyword evidence="3 8" id="KW-0813">Transport</keyword>
<gene>
    <name evidence="10" type="ORF">GCM10010991_16000</name>
</gene>
<dbReference type="GO" id="GO:0055085">
    <property type="term" value="P:transmembrane transport"/>
    <property type="evidence" value="ECO:0007669"/>
    <property type="project" value="InterPro"/>
</dbReference>
<keyword evidence="4" id="KW-1003">Cell membrane</keyword>
<organism evidence="10 11">
    <name type="scientific">Gemmobacter aquaticus</name>
    <dbReference type="NCBI Taxonomy" id="490185"/>
    <lineage>
        <taxon>Bacteria</taxon>
        <taxon>Pseudomonadati</taxon>
        <taxon>Pseudomonadota</taxon>
        <taxon>Alphaproteobacteria</taxon>
        <taxon>Rhodobacterales</taxon>
        <taxon>Paracoccaceae</taxon>
        <taxon>Gemmobacter</taxon>
    </lineage>
</organism>
<dbReference type="PANTHER" id="PTHR42929">
    <property type="entry name" value="INNER MEMBRANE ABC TRANSPORTER PERMEASE PROTEIN YDCU-RELATED-RELATED"/>
    <property type="match status" value="1"/>
</dbReference>
<dbReference type="SUPFAM" id="SSF161098">
    <property type="entry name" value="MetI-like"/>
    <property type="match status" value="1"/>
</dbReference>
<feature type="transmembrane region" description="Helical" evidence="8">
    <location>
        <begin position="100"/>
        <end position="120"/>
    </location>
</feature>
<dbReference type="PANTHER" id="PTHR42929:SF1">
    <property type="entry name" value="INNER MEMBRANE ABC TRANSPORTER PERMEASE PROTEIN YDCU-RELATED"/>
    <property type="match status" value="1"/>
</dbReference>
<dbReference type="Gene3D" id="1.10.3720.10">
    <property type="entry name" value="MetI-like"/>
    <property type="match status" value="1"/>
</dbReference>
<dbReference type="AlphaFoldDB" id="A0A917YK65"/>
<evidence type="ECO:0000256" key="2">
    <source>
        <dbReference type="ARBA" id="ARBA00007069"/>
    </source>
</evidence>
<evidence type="ECO:0000256" key="8">
    <source>
        <dbReference type="RuleBase" id="RU363032"/>
    </source>
</evidence>
<evidence type="ECO:0000256" key="7">
    <source>
        <dbReference type="ARBA" id="ARBA00023136"/>
    </source>
</evidence>
<sequence>MTMGTRDDAPPTYEEAARARSIRNAWALSAPALFVLLIAASGPLLIVLVYSFLTPGKYGNVEWAFSLDGWRGILFTKDIFDDTLQLADAHLTIFWRSVKLSLLTTLFTFLVGFPTAWFIATRPPKARAVWLFLITIPFWTNLLIRTFAINEVIRNEGLFNTVMIALGIFETPLRIINTDAAVLMGMTYVYLPLMVLPLFAAIDRFDMKLLEAGYDLYASRWQVLRRIILPIVKPGIVAGSILVFVPSLGAYVTPRVLGGGKNMMIGNFIELQFGQGRNWPLGAALSMTLLIIVMAALLIYVRAASKGGHGHG</sequence>
<feature type="domain" description="ABC transmembrane type-1" evidence="9">
    <location>
        <begin position="94"/>
        <end position="300"/>
    </location>
</feature>
<feature type="transmembrane region" description="Helical" evidence="8">
    <location>
        <begin position="223"/>
        <end position="245"/>
    </location>
</feature>
<reference evidence="10 11" key="1">
    <citation type="journal article" date="2014" name="Int. J. Syst. Evol. Microbiol.">
        <title>Complete genome sequence of Corynebacterium casei LMG S-19264T (=DSM 44701T), isolated from a smear-ripened cheese.</title>
        <authorList>
            <consortium name="US DOE Joint Genome Institute (JGI-PGF)"/>
            <person name="Walter F."/>
            <person name="Albersmeier A."/>
            <person name="Kalinowski J."/>
            <person name="Ruckert C."/>
        </authorList>
    </citation>
    <scope>NUCLEOTIDE SEQUENCE [LARGE SCALE GENOMIC DNA]</scope>
    <source>
        <strain evidence="10 11">CGMCC 1.7029</strain>
    </source>
</reference>
<dbReference type="CDD" id="cd06261">
    <property type="entry name" value="TM_PBP2"/>
    <property type="match status" value="1"/>
</dbReference>
<evidence type="ECO:0000259" key="9">
    <source>
        <dbReference type="PROSITE" id="PS50928"/>
    </source>
</evidence>
<evidence type="ECO:0000313" key="11">
    <source>
        <dbReference type="Proteomes" id="UP000598196"/>
    </source>
</evidence>
<dbReference type="PROSITE" id="PS50928">
    <property type="entry name" value="ABC_TM1"/>
    <property type="match status" value="1"/>
</dbReference>
<dbReference type="GO" id="GO:0005886">
    <property type="term" value="C:plasma membrane"/>
    <property type="evidence" value="ECO:0007669"/>
    <property type="project" value="UniProtKB-SubCell"/>
</dbReference>
<evidence type="ECO:0000256" key="4">
    <source>
        <dbReference type="ARBA" id="ARBA00022475"/>
    </source>
</evidence>
<dbReference type="EMBL" id="BMLP01000002">
    <property type="protein sequence ID" value="GGO30790.1"/>
    <property type="molecule type" value="Genomic_DNA"/>
</dbReference>
<dbReference type="Pfam" id="PF00528">
    <property type="entry name" value="BPD_transp_1"/>
    <property type="match status" value="1"/>
</dbReference>
<comment type="similarity">
    <text evidence="2">Belongs to the binding-protein-dependent transport system permease family. CysTW subfamily.</text>
</comment>
<evidence type="ECO:0000256" key="1">
    <source>
        <dbReference type="ARBA" id="ARBA00004651"/>
    </source>
</evidence>
<proteinExistence type="inferred from homology"/>
<evidence type="ECO:0000256" key="5">
    <source>
        <dbReference type="ARBA" id="ARBA00022692"/>
    </source>
</evidence>
<keyword evidence="5 8" id="KW-0812">Transmembrane</keyword>
<feature type="transmembrane region" description="Helical" evidence="8">
    <location>
        <begin position="32"/>
        <end position="53"/>
    </location>
</feature>
<feature type="transmembrane region" description="Helical" evidence="8">
    <location>
        <begin position="182"/>
        <end position="202"/>
    </location>
</feature>
<name>A0A917YK65_9RHOB</name>
<feature type="transmembrane region" description="Helical" evidence="8">
    <location>
        <begin position="126"/>
        <end position="145"/>
    </location>
</feature>
<comment type="caution">
    <text evidence="10">The sequence shown here is derived from an EMBL/GenBank/DDBJ whole genome shotgun (WGS) entry which is preliminary data.</text>
</comment>
<dbReference type="Proteomes" id="UP000598196">
    <property type="component" value="Unassembled WGS sequence"/>
</dbReference>
<protein>
    <submittedName>
        <fullName evidence="10">ABC transporter permease</fullName>
    </submittedName>
</protein>
<feature type="transmembrane region" description="Helical" evidence="8">
    <location>
        <begin position="281"/>
        <end position="301"/>
    </location>
</feature>
<accession>A0A917YK65</accession>